<comment type="caution">
    <text evidence="3">The sequence shown here is derived from an EMBL/GenBank/DDBJ whole genome shotgun (WGS) entry which is preliminary data.</text>
</comment>
<evidence type="ECO:0000313" key="3">
    <source>
        <dbReference type="EMBL" id="EPF31076.1"/>
    </source>
</evidence>
<feature type="domain" description="HTH cro/C1-type" evidence="2">
    <location>
        <begin position="37"/>
        <end position="77"/>
    </location>
</feature>
<organism evidence="3 4">
    <name type="scientific">Treponema maltophilum ATCC 51939</name>
    <dbReference type="NCBI Taxonomy" id="1125699"/>
    <lineage>
        <taxon>Bacteria</taxon>
        <taxon>Pseudomonadati</taxon>
        <taxon>Spirochaetota</taxon>
        <taxon>Spirochaetia</taxon>
        <taxon>Spirochaetales</taxon>
        <taxon>Treponemataceae</taxon>
        <taxon>Treponema</taxon>
    </lineage>
</organism>
<evidence type="ECO:0000256" key="1">
    <source>
        <dbReference type="ARBA" id="ARBA00023125"/>
    </source>
</evidence>
<accession>S3K2C4</accession>
<dbReference type="PANTHER" id="PTHR36924">
    <property type="entry name" value="ANTITOXIN HIGA-1"/>
    <property type="match status" value="1"/>
</dbReference>
<proteinExistence type="predicted"/>
<dbReference type="AlphaFoldDB" id="S3K2C4"/>
<dbReference type="PROSITE" id="PS50943">
    <property type="entry name" value="HTH_CROC1"/>
    <property type="match status" value="1"/>
</dbReference>
<dbReference type="SMART" id="SM00530">
    <property type="entry name" value="HTH_XRE"/>
    <property type="match status" value="1"/>
</dbReference>
<keyword evidence="1" id="KW-0238">DNA-binding</keyword>
<dbReference type="RefSeq" id="WP_016525687.1">
    <property type="nucleotide sequence ID" value="NZ_KE332518.1"/>
</dbReference>
<sequence length="120" mass="13603">MNSKLSIITDDKLPNIHPGEILSEEFLKPMNISAYRLAKAVRIPQTRISDIIHGKRRISADTALRFAAFFGTSTRFWLGLQNAYDVEEEIKKQADELQKIESLNIPESELVQTSQAIPAY</sequence>
<dbReference type="eggNOG" id="COG3093">
    <property type="taxonomic scope" value="Bacteria"/>
</dbReference>
<dbReference type="Pfam" id="PF01381">
    <property type="entry name" value="HTH_3"/>
    <property type="match status" value="1"/>
</dbReference>
<dbReference type="SUPFAM" id="SSF47413">
    <property type="entry name" value="lambda repressor-like DNA-binding domains"/>
    <property type="match status" value="1"/>
</dbReference>
<dbReference type="Proteomes" id="UP000014541">
    <property type="component" value="Unassembled WGS sequence"/>
</dbReference>
<dbReference type="PATRIC" id="fig|1125699.3.peg.1419"/>
<dbReference type="InterPro" id="IPR010982">
    <property type="entry name" value="Lambda_DNA-bd_dom_sf"/>
</dbReference>
<dbReference type="STRING" id="1125699.HMPREF9194_01406"/>
<dbReference type="InterPro" id="IPR013430">
    <property type="entry name" value="Toxin_antidote_HigA"/>
</dbReference>
<dbReference type="PANTHER" id="PTHR36924:SF1">
    <property type="entry name" value="ANTITOXIN HIGA-1"/>
    <property type="match status" value="1"/>
</dbReference>
<dbReference type="CDD" id="cd00093">
    <property type="entry name" value="HTH_XRE"/>
    <property type="match status" value="1"/>
</dbReference>
<keyword evidence="4" id="KW-1185">Reference proteome</keyword>
<protein>
    <submittedName>
        <fullName evidence="3">HigA family addiction module antidote protein</fullName>
    </submittedName>
</protein>
<name>S3K2C4_TREMA</name>
<gene>
    <name evidence="3" type="ORF">HMPREF9194_01406</name>
</gene>
<dbReference type="GO" id="GO:0003677">
    <property type="term" value="F:DNA binding"/>
    <property type="evidence" value="ECO:0007669"/>
    <property type="project" value="UniProtKB-KW"/>
</dbReference>
<evidence type="ECO:0000313" key="4">
    <source>
        <dbReference type="Proteomes" id="UP000014541"/>
    </source>
</evidence>
<dbReference type="Gene3D" id="1.10.260.40">
    <property type="entry name" value="lambda repressor-like DNA-binding domains"/>
    <property type="match status" value="1"/>
</dbReference>
<reference evidence="3 4" key="1">
    <citation type="submission" date="2013-04" db="EMBL/GenBank/DDBJ databases">
        <title>The Genome Sequence of Treponema maltophilum ATCC 51939.</title>
        <authorList>
            <consortium name="The Broad Institute Genomics Platform"/>
            <person name="Earl A."/>
            <person name="Ward D."/>
            <person name="Feldgarden M."/>
            <person name="Gevers D."/>
            <person name="Leonetti C."/>
            <person name="Blanton J.M."/>
            <person name="Dewhirst F.E."/>
            <person name="Izard J."/>
            <person name="Walker B."/>
            <person name="Young S."/>
            <person name="Zeng Q."/>
            <person name="Gargeya S."/>
            <person name="Fitzgerald M."/>
            <person name="Haas B."/>
            <person name="Abouelleil A."/>
            <person name="Allen A.W."/>
            <person name="Alvarado L."/>
            <person name="Arachchi H.M."/>
            <person name="Berlin A.M."/>
            <person name="Chapman S.B."/>
            <person name="Gainer-Dewar J."/>
            <person name="Goldberg J."/>
            <person name="Griggs A."/>
            <person name="Gujja S."/>
            <person name="Hansen M."/>
            <person name="Howarth C."/>
            <person name="Imamovic A."/>
            <person name="Ireland A."/>
            <person name="Larimer J."/>
            <person name="McCowan C."/>
            <person name="Murphy C."/>
            <person name="Pearson M."/>
            <person name="Poon T.W."/>
            <person name="Priest M."/>
            <person name="Roberts A."/>
            <person name="Saif S."/>
            <person name="Shea T."/>
            <person name="Sisk P."/>
            <person name="Sykes S."/>
            <person name="Wortman J."/>
            <person name="Nusbaum C."/>
            <person name="Birren B."/>
        </authorList>
    </citation>
    <scope>NUCLEOTIDE SEQUENCE [LARGE SCALE GENOMIC DNA]</scope>
    <source>
        <strain evidence="3 4">ATCC 51939</strain>
    </source>
</reference>
<dbReference type="HOGENOM" id="CLU_140230_5_0_12"/>
<dbReference type="NCBIfam" id="TIGR02607">
    <property type="entry name" value="antidote_HigA"/>
    <property type="match status" value="1"/>
</dbReference>
<evidence type="ECO:0000259" key="2">
    <source>
        <dbReference type="PROSITE" id="PS50943"/>
    </source>
</evidence>
<dbReference type="EMBL" id="ATFF01000006">
    <property type="protein sequence ID" value="EPF31076.1"/>
    <property type="molecule type" value="Genomic_DNA"/>
</dbReference>
<dbReference type="OrthoDB" id="9798100at2"/>
<dbReference type="InterPro" id="IPR001387">
    <property type="entry name" value="Cro/C1-type_HTH"/>
</dbReference>